<protein>
    <submittedName>
        <fullName evidence="5">Uncharacterized protein</fullName>
    </submittedName>
</protein>
<dbReference type="InterPro" id="IPR029047">
    <property type="entry name" value="HSP70_peptide-bd_sf"/>
</dbReference>
<dbReference type="InterPro" id="IPR018181">
    <property type="entry name" value="Heat_shock_70_CS"/>
</dbReference>
<reference evidence="5" key="1">
    <citation type="submission" date="2021-01" db="EMBL/GenBank/DDBJ databases">
        <authorList>
            <person name="Corre E."/>
            <person name="Pelletier E."/>
            <person name="Niang G."/>
            <person name="Scheremetjew M."/>
            <person name="Finn R."/>
            <person name="Kale V."/>
            <person name="Holt S."/>
            <person name="Cochrane G."/>
            <person name="Meng A."/>
            <person name="Brown T."/>
            <person name="Cohen L."/>
        </authorList>
    </citation>
    <scope>NUCLEOTIDE SEQUENCE</scope>
    <source>
        <strain evidence="5">NY070348D</strain>
    </source>
</reference>
<dbReference type="AlphaFoldDB" id="A0A7S2W6M9"/>
<keyword evidence="4" id="KW-1133">Transmembrane helix</keyword>
<sequence>MANVWDDDAHGDREEYGKGGVAVGIDLGTTNSCVSVWVEDKARAKTIKCAESGRKTFRSVVLLDAENKLVAIGDKAVEMYVGHDGNVLVGSSKRFIGRRFSSVTKEEMDMFPFKIMESQSKKDQIVISNPASSSKGVEPELIACAILLKLKHIAEEYLERQVDKAVITVPAFFTERQKAATKRAGEMAKLKVLRLLTEPMAAAMSYGLFVAGKKTSMVVDMGGGTFDVSVLRIDNGKFEALVLGGDNKLGGDSVDHILMQYAASTLDKTIETMSPRDKSSLKDDCEQAKISLSTQDHAWIQDGLTINLEQFEKLVEPLKQRTVEIIQHVLGDTKGIVIDEVILVGLSTKMPWLRRTLLELVPSCKELCTNVQADRAVSQGAAIQAAILSGVDRYTLSKVLMLDALPYSVGLEAGDGKFVPMLNRNSKMPCSESKIFTTHRDYQRAITIDIFEGEDPIARTNRWVDYRDFVVEQGSKLKAGEASIMVTFTVTENGTLKVEAETVKSKGNEHTHEEEIPNMSFLVTALVLLVAIFIYAKTTFAEQLRFEQV</sequence>
<dbReference type="Gene3D" id="3.30.420.40">
    <property type="match status" value="2"/>
</dbReference>
<organism evidence="5">
    <name type="scientific">Mucochytrium quahogii</name>
    <dbReference type="NCBI Taxonomy" id="96639"/>
    <lineage>
        <taxon>Eukaryota</taxon>
        <taxon>Sar</taxon>
        <taxon>Stramenopiles</taxon>
        <taxon>Bigyra</taxon>
        <taxon>Labyrinthulomycetes</taxon>
        <taxon>Thraustochytrida</taxon>
        <taxon>Thraustochytriidae</taxon>
        <taxon>Mucochytrium</taxon>
    </lineage>
</organism>
<dbReference type="Gene3D" id="2.60.34.10">
    <property type="entry name" value="Substrate Binding Domain Of DNAk, Chain A, domain 1"/>
    <property type="match status" value="1"/>
</dbReference>
<dbReference type="Pfam" id="PF00012">
    <property type="entry name" value="HSP70"/>
    <property type="match status" value="1"/>
</dbReference>
<dbReference type="Gene3D" id="3.30.30.30">
    <property type="match status" value="1"/>
</dbReference>
<dbReference type="PROSITE" id="PS00329">
    <property type="entry name" value="HSP70_2"/>
    <property type="match status" value="1"/>
</dbReference>
<dbReference type="SUPFAM" id="SSF100920">
    <property type="entry name" value="Heat shock protein 70kD (HSP70), peptide-binding domain"/>
    <property type="match status" value="1"/>
</dbReference>
<dbReference type="EMBL" id="HBHK01005418">
    <property type="protein sequence ID" value="CAD9670482.1"/>
    <property type="molecule type" value="Transcribed_RNA"/>
</dbReference>
<dbReference type="PANTHER" id="PTHR19375">
    <property type="entry name" value="HEAT SHOCK PROTEIN 70KDA"/>
    <property type="match status" value="1"/>
</dbReference>
<keyword evidence="2 3" id="KW-0067">ATP-binding</keyword>
<dbReference type="Gene3D" id="3.90.640.10">
    <property type="entry name" value="Actin, Chain A, domain 4"/>
    <property type="match status" value="1"/>
</dbReference>
<dbReference type="PRINTS" id="PR00301">
    <property type="entry name" value="HEATSHOCK70"/>
</dbReference>
<comment type="similarity">
    <text evidence="3">Belongs to the heat shock protein 70 family.</text>
</comment>
<gene>
    <name evidence="5" type="ORF">QSP1433_LOCUS3195</name>
</gene>
<keyword evidence="4" id="KW-0472">Membrane</keyword>
<evidence type="ECO:0000313" key="5">
    <source>
        <dbReference type="EMBL" id="CAD9670482.1"/>
    </source>
</evidence>
<evidence type="ECO:0000256" key="2">
    <source>
        <dbReference type="ARBA" id="ARBA00022840"/>
    </source>
</evidence>
<evidence type="ECO:0000256" key="1">
    <source>
        <dbReference type="ARBA" id="ARBA00022741"/>
    </source>
</evidence>
<proteinExistence type="inferred from homology"/>
<dbReference type="GO" id="GO:0140662">
    <property type="term" value="F:ATP-dependent protein folding chaperone"/>
    <property type="evidence" value="ECO:0007669"/>
    <property type="project" value="InterPro"/>
</dbReference>
<evidence type="ECO:0000256" key="4">
    <source>
        <dbReference type="SAM" id="Phobius"/>
    </source>
</evidence>
<feature type="transmembrane region" description="Helical" evidence="4">
    <location>
        <begin position="519"/>
        <end position="536"/>
    </location>
</feature>
<keyword evidence="4" id="KW-0812">Transmembrane</keyword>
<name>A0A7S2W6M9_9STRA</name>
<dbReference type="GO" id="GO:0005524">
    <property type="term" value="F:ATP binding"/>
    <property type="evidence" value="ECO:0007669"/>
    <property type="project" value="UniProtKB-KW"/>
</dbReference>
<dbReference type="InterPro" id="IPR013126">
    <property type="entry name" value="Hsp_70_fam"/>
</dbReference>
<keyword evidence="1 3" id="KW-0547">Nucleotide-binding</keyword>
<dbReference type="SUPFAM" id="SSF53067">
    <property type="entry name" value="Actin-like ATPase domain"/>
    <property type="match status" value="2"/>
</dbReference>
<evidence type="ECO:0000256" key="3">
    <source>
        <dbReference type="RuleBase" id="RU003322"/>
    </source>
</evidence>
<dbReference type="InterPro" id="IPR043129">
    <property type="entry name" value="ATPase_NBD"/>
</dbReference>
<dbReference type="PROSITE" id="PS00297">
    <property type="entry name" value="HSP70_1"/>
    <property type="match status" value="1"/>
</dbReference>
<accession>A0A7S2W6M9</accession>